<dbReference type="Proteomes" id="UP001311915">
    <property type="component" value="Unassembled WGS sequence"/>
</dbReference>
<dbReference type="EMBL" id="JAWPEI010000004">
    <property type="protein sequence ID" value="KAK4729743.1"/>
    <property type="molecule type" value="Genomic_DNA"/>
</dbReference>
<feature type="transmembrane region" description="Helical" evidence="2">
    <location>
        <begin position="280"/>
        <end position="307"/>
    </location>
</feature>
<gene>
    <name evidence="4" type="ORF">R3W88_022731</name>
</gene>
<name>A0AAV9LVQ1_9SOLN</name>
<evidence type="ECO:0000256" key="1">
    <source>
        <dbReference type="SAM" id="MobiDB-lite"/>
    </source>
</evidence>
<dbReference type="Pfam" id="PF09331">
    <property type="entry name" value="DUF1985"/>
    <property type="match status" value="1"/>
</dbReference>
<proteinExistence type="predicted"/>
<feature type="compositionally biased region" description="Basic and acidic residues" evidence="1">
    <location>
        <begin position="40"/>
        <end position="51"/>
    </location>
</feature>
<evidence type="ECO:0000256" key="2">
    <source>
        <dbReference type="SAM" id="Phobius"/>
    </source>
</evidence>
<dbReference type="PANTHER" id="PTHR48449">
    <property type="entry name" value="DUF1985 DOMAIN-CONTAINING PROTEIN"/>
    <property type="match status" value="1"/>
</dbReference>
<protein>
    <recommendedName>
        <fullName evidence="3">DUF1985 domain-containing protein</fullName>
    </recommendedName>
</protein>
<feature type="domain" description="DUF1985" evidence="3">
    <location>
        <begin position="2"/>
        <end position="132"/>
    </location>
</feature>
<evidence type="ECO:0000259" key="3">
    <source>
        <dbReference type="Pfam" id="PF09331"/>
    </source>
</evidence>
<evidence type="ECO:0000313" key="4">
    <source>
        <dbReference type="EMBL" id="KAK4729743.1"/>
    </source>
</evidence>
<sequence length="406" mass="46693">MPLFFGRREFAIVSGLKSHPPSEPIPEFIVKKQSRRRKKGEKEETRQSTKEQDLVSLIGTSFKNPDLIYLLNNEDTSKKHKESLFLIWFVHNVLLAKDVNNNISLKWVNLSKDIKAFNNYPWGHDIFELTVKYLLKHLSPTTNNLFVFPWAFMAWAFEAIPHLTHQVTTKEEISSPRILRWLRAKNVKNPPDLFNTSRCNGSSVTADFSYVTTDASSVAIFDTYVTTCDPNIATDDAYVATWLVETLFDLVVDRVKMELAGATTIKRDIFDNELIVFDGLMLVVILMLVLVLMLVVILVLVLVLVLLDKTKGLPLVEDALDFCAKRRKKSFIKAIQNLKKKIFGELPMAVGEEVLEFKQVNVYKRVPIAQKNKLVELMRGKDLRAQYDMHFFSAEDFRTMTSINIW</sequence>
<accession>A0AAV9LVQ1</accession>
<dbReference type="InterPro" id="IPR015410">
    <property type="entry name" value="DUF1985"/>
</dbReference>
<dbReference type="PANTHER" id="PTHR48449:SF1">
    <property type="entry name" value="DUF1985 DOMAIN-CONTAINING PROTEIN"/>
    <property type="match status" value="1"/>
</dbReference>
<reference evidence="4 5" key="1">
    <citation type="submission" date="2023-10" db="EMBL/GenBank/DDBJ databases">
        <title>Genome-Wide Identification Analysis in wild type Solanum Pinnatisectum Reveals Some Genes Defensing Phytophthora Infestans.</title>
        <authorList>
            <person name="Sun C."/>
        </authorList>
    </citation>
    <scope>NUCLEOTIDE SEQUENCE [LARGE SCALE GENOMIC DNA]</scope>
    <source>
        <strain evidence="4">LQN</strain>
        <tissue evidence="4">Leaf</tissue>
    </source>
</reference>
<keyword evidence="5" id="KW-1185">Reference proteome</keyword>
<evidence type="ECO:0000313" key="5">
    <source>
        <dbReference type="Proteomes" id="UP001311915"/>
    </source>
</evidence>
<organism evidence="4 5">
    <name type="scientific">Solanum pinnatisectum</name>
    <name type="common">tansyleaf nightshade</name>
    <dbReference type="NCBI Taxonomy" id="50273"/>
    <lineage>
        <taxon>Eukaryota</taxon>
        <taxon>Viridiplantae</taxon>
        <taxon>Streptophyta</taxon>
        <taxon>Embryophyta</taxon>
        <taxon>Tracheophyta</taxon>
        <taxon>Spermatophyta</taxon>
        <taxon>Magnoliopsida</taxon>
        <taxon>eudicotyledons</taxon>
        <taxon>Gunneridae</taxon>
        <taxon>Pentapetalae</taxon>
        <taxon>asterids</taxon>
        <taxon>lamiids</taxon>
        <taxon>Solanales</taxon>
        <taxon>Solanaceae</taxon>
        <taxon>Solanoideae</taxon>
        <taxon>Solaneae</taxon>
        <taxon>Solanum</taxon>
    </lineage>
</organism>
<keyword evidence="2" id="KW-0812">Transmembrane</keyword>
<keyword evidence="2" id="KW-0472">Membrane</keyword>
<feature type="region of interest" description="Disordered" evidence="1">
    <location>
        <begin position="16"/>
        <end position="51"/>
    </location>
</feature>
<comment type="caution">
    <text evidence="4">The sequence shown here is derived from an EMBL/GenBank/DDBJ whole genome shotgun (WGS) entry which is preliminary data.</text>
</comment>
<dbReference type="AlphaFoldDB" id="A0AAV9LVQ1"/>
<keyword evidence="2" id="KW-1133">Transmembrane helix</keyword>